<dbReference type="CDD" id="cd05233">
    <property type="entry name" value="SDR_c"/>
    <property type="match status" value="1"/>
</dbReference>
<evidence type="ECO:0000313" key="5">
    <source>
        <dbReference type="Proteomes" id="UP000440096"/>
    </source>
</evidence>
<keyword evidence="5" id="KW-1185">Reference proteome</keyword>
<name>A0A6N7YJZ8_9PSEU</name>
<dbReference type="PANTHER" id="PTHR24321:SF8">
    <property type="entry name" value="ESTRADIOL 17-BETA-DEHYDROGENASE 8-RELATED"/>
    <property type="match status" value="1"/>
</dbReference>
<keyword evidence="3" id="KW-0520">NAD</keyword>
<evidence type="ECO:0000256" key="3">
    <source>
        <dbReference type="ARBA" id="ARBA00023027"/>
    </source>
</evidence>
<dbReference type="Proteomes" id="UP000440096">
    <property type="component" value="Unassembled WGS sequence"/>
</dbReference>
<proteinExistence type="inferred from homology"/>
<dbReference type="OrthoDB" id="3206777at2"/>
<dbReference type="Gene3D" id="3.40.50.720">
    <property type="entry name" value="NAD(P)-binding Rossmann-like Domain"/>
    <property type="match status" value="1"/>
</dbReference>
<evidence type="ECO:0000313" key="4">
    <source>
        <dbReference type="EMBL" id="MTD53217.1"/>
    </source>
</evidence>
<dbReference type="InterPro" id="IPR036291">
    <property type="entry name" value="NAD(P)-bd_dom_sf"/>
</dbReference>
<dbReference type="InterPro" id="IPR020904">
    <property type="entry name" value="Sc_DH/Rdtase_CS"/>
</dbReference>
<dbReference type="PANTHER" id="PTHR24321">
    <property type="entry name" value="DEHYDROGENASES, SHORT CHAIN"/>
    <property type="match status" value="1"/>
</dbReference>
<sequence length="277" mass="29194">MTGRLEGKVALVTGAARGQGRSHAIRLAGEGADIIAIDSCTDIATVAYPLSTMEDLDATAAEVAGLGRRIVTAKADIRDLDGLTAAVDQGVAELGGLDAVCANAGICSTGRLTELSAEAWRDMIDVNLTGAFYTLKATVPHLLAGGRGGSIVFTSSSLALRAAPNLGHYTSAKDGLLGLMRTAALELAPHHIRVNSLHPSTVDTPMIHNPDNYRMFLPEVPNPTREQVEPVYQSVNALPHPWVEPIDISHALLYLISDEARYVTGVALPVDLGYALL</sequence>
<dbReference type="PRINTS" id="PR00081">
    <property type="entry name" value="GDHRDH"/>
</dbReference>
<comment type="similarity">
    <text evidence="1">Belongs to the short-chain dehydrogenases/reductases (SDR) family.</text>
</comment>
<gene>
    <name evidence="4" type="ORF">GKO32_04375</name>
</gene>
<protein>
    <submittedName>
        <fullName evidence="4">Mycofactocin-coupled SDR family oxidoreductase</fullName>
        <ecNumber evidence="4">1.1.99.-</ecNumber>
    </submittedName>
</protein>
<dbReference type="Pfam" id="PF00106">
    <property type="entry name" value="adh_short"/>
    <property type="match status" value="1"/>
</dbReference>
<evidence type="ECO:0000256" key="2">
    <source>
        <dbReference type="ARBA" id="ARBA00023002"/>
    </source>
</evidence>
<organism evidence="4 5">
    <name type="scientific">Amycolatopsis pithecellobii</name>
    <dbReference type="NCBI Taxonomy" id="664692"/>
    <lineage>
        <taxon>Bacteria</taxon>
        <taxon>Bacillati</taxon>
        <taxon>Actinomycetota</taxon>
        <taxon>Actinomycetes</taxon>
        <taxon>Pseudonocardiales</taxon>
        <taxon>Pseudonocardiaceae</taxon>
        <taxon>Amycolatopsis</taxon>
    </lineage>
</organism>
<evidence type="ECO:0000256" key="1">
    <source>
        <dbReference type="ARBA" id="ARBA00006484"/>
    </source>
</evidence>
<dbReference type="FunFam" id="3.40.50.720:FF:000084">
    <property type="entry name" value="Short-chain dehydrogenase reductase"/>
    <property type="match status" value="1"/>
</dbReference>
<accession>A0A6N7YJZ8</accession>
<reference evidence="4 5" key="1">
    <citation type="submission" date="2019-11" db="EMBL/GenBank/DDBJ databases">
        <title>Draft genome of Amycolatopsis RM579.</title>
        <authorList>
            <person name="Duangmal K."/>
            <person name="Mingma R."/>
        </authorList>
    </citation>
    <scope>NUCLEOTIDE SEQUENCE [LARGE SCALE GENOMIC DNA]</scope>
    <source>
        <strain evidence="4 5">RM579</strain>
    </source>
</reference>
<comment type="caution">
    <text evidence="4">The sequence shown here is derived from an EMBL/GenBank/DDBJ whole genome shotgun (WGS) entry which is preliminary data.</text>
</comment>
<keyword evidence="2 4" id="KW-0560">Oxidoreductase</keyword>
<dbReference type="NCBIfam" id="TIGR03971">
    <property type="entry name" value="SDR_subfam_1"/>
    <property type="match status" value="1"/>
</dbReference>
<dbReference type="SUPFAM" id="SSF51735">
    <property type="entry name" value="NAD(P)-binding Rossmann-fold domains"/>
    <property type="match status" value="1"/>
</dbReference>
<dbReference type="AlphaFoldDB" id="A0A6N7YJZ8"/>
<dbReference type="InterPro" id="IPR002347">
    <property type="entry name" value="SDR_fam"/>
</dbReference>
<dbReference type="PROSITE" id="PS00061">
    <property type="entry name" value="ADH_SHORT"/>
    <property type="match status" value="1"/>
</dbReference>
<dbReference type="InterPro" id="IPR023985">
    <property type="entry name" value="SDR_subfam_1"/>
</dbReference>
<dbReference type="NCBIfam" id="NF009467">
    <property type="entry name" value="PRK12826.1-3"/>
    <property type="match status" value="1"/>
</dbReference>
<dbReference type="RefSeq" id="WP_154755462.1">
    <property type="nucleotide sequence ID" value="NZ_WMBA01000004.1"/>
</dbReference>
<dbReference type="EC" id="1.1.99.-" evidence="4"/>
<dbReference type="GO" id="GO:0016491">
    <property type="term" value="F:oxidoreductase activity"/>
    <property type="evidence" value="ECO:0007669"/>
    <property type="project" value="UniProtKB-KW"/>
</dbReference>
<dbReference type="EMBL" id="WMBA01000004">
    <property type="protein sequence ID" value="MTD53217.1"/>
    <property type="molecule type" value="Genomic_DNA"/>
</dbReference>